<feature type="region of interest" description="Disordered" evidence="1">
    <location>
        <begin position="235"/>
        <end position="263"/>
    </location>
</feature>
<evidence type="ECO:0008006" key="4">
    <source>
        <dbReference type="Google" id="ProtNLM"/>
    </source>
</evidence>
<comment type="caution">
    <text evidence="2">The sequence shown here is derived from an EMBL/GenBank/DDBJ whole genome shotgun (WGS) entry which is preliminary data.</text>
</comment>
<dbReference type="EMBL" id="JACVVK020000258">
    <property type="protein sequence ID" value="KAK7481698.1"/>
    <property type="molecule type" value="Genomic_DNA"/>
</dbReference>
<keyword evidence="3" id="KW-1185">Reference proteome</keyword>
<evidence type="ECO:0000256" key="1">
    <source>
        <dbReference type="SAM" id="MobiDB-lite"/>
    </source>
</evidence>
<dbReference type="PANTHER" id="PTHR14880:SF2">
    <property type="entry name" value="PROLINE AND SERINE-RICH PROTEIN 1"/>
    <property type="match status" value="1"/>
</dbReference>
<name>A0ABD0K3R6_9CAEN</name>
<dbReference type="AlphaFoldDB" id="A0ABD0K3R6"/>
<proteinExistence type="predicted"/>
<organism evidence="2 3">
    <name type="scientific">Batillaria attramentaria</name>
    <dbReference type="NCBI Taxonomy" id="370345"/>
    <lineage>
        <taxon>Eukaryota</taxon>
        <taxon>Metazoa</taxon>
        <taxon>Spiralia</taxon>
        <taxon>Lophotrochozoa</taxon>
        <taxon>Mollusca</taxon>
        <taxon>Gastropoda</taxon>
        <taxon>Caenogastropoda</taxon>
        <taxon>Sorbeoconcha</taxon>
        <taxon>Cerithioidea</taxon>
        <taxon>Batillariidae</taxon>
        <taxon>Batillaria</taxon>
    </lineage>
</organism>
<dbReference type="PANTHER" id="PTHR14880">
    <property type="entry name" value="PROLINE AND SERINE-RICH PROTEIN 1"/>
    <property type="match status" value="1"/>
</dbReference>
<reference evidence="2 3" key="1">
    <citation type="journal article" date="2023" name="Sci. Data">
        <title>Genome assembly of the Korean intertidal mud-creeper Batillaria attramentaria.</title>
        <authorList>
            <person name="Patra A.K."/>
            <person name="Ho P.T."/>
            <person name="Jun S."/>
            <person name="Lee S.J."/>
            <person name="Kim Y."/>
            <person name="Won Y.J."/>
        </authorList>
    </citation>
    <scope>NUCLEOTIDE SEQUENCE [LARGE SCALE GENOMIC DNA]</scope>
    <source>
        <strain evidence="2">Wonlab-2016</strain>
    </source>
</reference>
<evidence type="ECO:0000313" key="3">
    <source>
        <dbReference type="Proteomes" id="UP001519460"/>
    </source>
</evidence>
<gene>
    <name evidence="2" type="ORF">BaRGS_00027071</name>
</gene>
<accession>A0ABD0K3R6</accession>
<dbReference type="InterPro" id="IPR042616">
    <property type="entry name" value="PROSER1"/>
</dbReference>
<evidence type="ECO:0000313" key="2">
    <source>
        <dbReference type="EMBL" id="KAK7481698.1"/>
    </source>
</evidence>
<protein>
    <recommendedName>
        <fullName evidence="4">DUF4476 domain-containing protein</fullName>
    </recommendedName>
</protein>
<dbReference type="Proteomes" id="UP001519460">
    <property type="component" value="Unassembled WGS sequence"/>
</dbReference>
<sequence>MAKEALAAEHFQVLYDRIQQETDSYNKKLQILYASRGYFNSDQASVLLHAISRPADKLKAVKMLEPRLCRMSCQEARDILTAINIHNDRLIALDSIKRVLTDYQTTVGEEYILSTFPFEGDKKTALAILRTVRSDVADKIGAGGHQGYASLGGLYTQARPLHEHLYGSLADQALRMPGHGKIEIPPTAQKSYYPSIYTGHPSYAYPPDVPYEEHHGYPGTVGFPARVEGPSIPYPGGAPPLGNNTGAPAPTGFPRLDSRGFVY</sequence>